<evidence type="ECO:0000256" key="4">
    <source>
        <dbReference type="PROSITE-ProRule" id="PRU00192"/>
    </source>
</evidence>
<dbReference type="SUPFAM" id="SSF47769">
    <property type="entry name" value="SAM/Pointed domain"/>
    <property type="match status" value="1"/>
</dbReference>
<feature type="region of interest" description="Disordered" evidence="5">
    <location>
        <begin position="68"/>
        <end position="114"/>
    </location>
</feature>
<dbReference type="Pfam" id="PF00018">
    <property type="entry name" value="SH3_1"/>
    <property type="match status" value="1"/>
</dbReference>
<evidence type="ECO:0000256" key="3">
    <source>
        <dbReference type="ARBA" id="ARBA00022658"/>
    </source>
</evidence>
<dbReference type="SUPFAM" id="SSF50729">
    <property type="entry name" value="PH domain-like"/>
    <property type="match status" value="1"/>
</dbReference>
<feature type="compositionally biased region" description="Basic and acidic residues" evidence="5">
    <location>
        <begin position="718"/>
        <end position="752"/>
    </location>
</feature>
<protein>
    <submittedName>
        <fullName evidence="10">Uncharacterized protein</fullName>
    </submittedName>
</protein>
<feature type="region of interest" description="Disordered" evidence="5">
    <location>
        <begin position="516"/>
        <end position="574"/>
    </location>
</feature>
<dbReference type="SUPFAM" id="SSF47576">
    <property type="entry name" value="Calponin-homology domain, CH-domain"/>
    <property type="match status" value="1"/>
</dbReference>
<keyword evidence="2" id="KW-0597">Phosphoprotein</keyword>
<evidence type="ECO:0000313" key="10">
    <source>
        <dbReference type="EMBL" id="KJA29578.1"/>
    </source>
</evidence>
<dbReference type="InterPro" id="IPR045188">
    <property type="entry name" value="Boi1/Boi2-like"/>
</dbReference>
<feature type="compositionally biased region" description="Basic and acidic residues" evidence="5">
    <location>
        <begin position="1038"/>
        <end position="1050"/>
    </location>
</feature>
<dbReference type="InterPro" id="IPR036028">
    <property type="entry name" value="SH3-like_dom_sf"/>
</dbReference>
<dbReference type="PROSITE" id="PS50002">
    <property type="entry name" value="SH3"/>
    <property type="match status" value="1"/>
</dbReference>
<dbReference type="GO" id="GO:0005085">
    <property type="term" value="F:guanyl-nucleotide exchange factor activity"/>
    <property type="evidence" value="ECO:0007669"/>
    <property type="project" value="UniProtKB-KW"/>
</dbReference>
<dbReference type="GO" id="GO:0005802">
    <property type="term" value="C:trans-Golgi network"/>
    <property type="evidence" value="ECO:0007669"/>
    <property type="project" value="TreeGrafter"/>
</dbReference>
<evidence type="ECO:0000313" key="11">
    <source>
        <dbReference type="Proteomes" id="UP000054270"/>
    </source>
</evidence>
<dbReference type="AlphaFoldDB" id="A0A0D2MZK8"/>
<sequence length="1263" mass="135527">MPDYVYALHDFLPEHEDEVSFHAGERIEVVEKDDLYGDGWWQGRNLAGRVGLFPVSYTAPAPPAAITAAPPSSSGTQAAAETSAIASPVPKQPPASFLNGSTDGYESDFSAGQADVESPVQALAPDGEVMKATMTDVQKAIEQLGRGTPGGDGDGARSFSFASSRDGADTDTDYDMSDMDGTAEGVAGDDWHKTAREKLAAKARRAVEEAEKLEAMMGNTESSSVHRSVAPPIEVELSDESEDEDYTRASRINRPHSYILEEDETEEAEVDGAHEKEGSANTETETHASSGTAGGTQLDMPPRDESDVPTATLATISFPVFSPPPPVVEPTPEAAPVKEADRSASPLRQSYPTPVSPPFVVTAPVATASETKHNSAPVVRETAVANGLPSPSASTQFNKALHSKHDSIVSSSSAPNMGVPSMATPQQQQVQQSSSMGSDLKKKHPTEWSVEEVVEWLKSKGFDLDVCEKFTEQEITGDVLLELDVSLLKSEIGIMAFGKRVRIANAIADLRRPPSVEYDNQSASASPMNLHHTTSMHSHVSQSLQSQPYQSQPHSRTQSVSQSHHSFPGSGLGQAYVVPSPQSQAFNGHAFGFGNQFGSLQEDVPAESSAPGVRNLNGTANAAAAAAGLGLGIAMPSPEGKSRPAQLVLSPSEGNLKDSAKNNLVVPVNAEDDERGHMSDGDIAPTAKSMRRRLFGRSQDSSASLPRFSPIPSPTVRDTPDKELKDKDSIKGSGKDVKVRDRDSKDSKDTRDSASLGSRHARTKKSLDGGRHGDRLSIFGGTFAGTLGKSRKPAPSSTVEEGALHPERTSKFSLPRLSGASLRKVSSMSQRSHGENGSPTLVGSLADVSEKKDHTLLRKRTLSKPEGLNAALLEGTGNGTAGPIKQGQNILEQIGEPDHTGWMRKKGDRYNAWKLRYFILKGPHLYCLRSNNKSETRIKGYIHITGYKVTVDENVDPGRYGFRIDHDHDKTHYFSSDEKTTIRDWMKAIMKATIGRDYTRPVVSSCNIPTIPLVVAQAMNPAPRPPSPTARDATQKALRRENPDQLSSRDARVLMGLTSGDAAANAGAKEAERTRLDSFFSDEAMAANGTNGTNGADAYVPSTPRMAAPPRPSREMRRTTSVRTATNTGVDDALIEWANGHLPDNLQITDSTGPLCGGLALLRLAESIKGRPSSPPVLDSAFPTDPNDDKLDGLFRLFDFLLDNDVKMGSVSINDVRQGKRDKIVQLLRALKAWEDKRRALANTITKSSIQSGGAFMVPSAVV</sequence>
<feature type="compositionally biased region" description="Polar residues" evidence="5">
    <location>
        <begin position="824"/>
        <end position="841"/>
    </location>
</feature>
<dbReference type="GO" id="GO:0001881">
    <property type="term" value="P:receptor recycling"/>
    <property type="evidence" value="ECO:0007669"/>
    <property type="project" value="TreeGrafter"/>
</dbReference>
<keyword evidence="1 4" id="KW-0728">SH3 domain</keyword>
<name>A0A0D2MZK8_HYPSF</name>
<dbReference type="OrthoDB" id="73680at2759"/>
<organism evidence="10 11">
    <name type="scientific">Hypholoma sublateritium (strain FD-334 SS-4)</name>
    <dbReference type="NCBI Taxonomy" id="945553"/>
    <lineage>
        <taxon>Eukaryota</taxon>
        <taxon>Fungi</taxon>
        <taxon>Dikarya</taxon>
        <taxon>Basidiomycota</taxon>
        <taxon>Agaricomycotina</taxon>
        <taxon>Agaricomycetes</taxon>
        <taxon>Agaricomycetidae</taxon>
        <taxon>Agaricales</taxon>
        <taxon>Agaricineae</taxon>
        <taxon>Strophariaceae</taxon>
        <taxon>Hypholoma</taxon>
    </lineage>
</organism>
<dbReference type="EMBL" id="KN817518">
    <property type="protein sequence ID" value="KJA29578.1"/>
    <property type="molecule type" value="Genomic_DNA"/>
</dbReference>
<dbReference type="SUPFAM" id="SSF50044">
    <property type="entry name" value="SH3-domain"/>
    <property type="match status" value="1"/>
</dbReference>
<dbReference type="GO" id="GO:0005769">
    <property type="term" value="C:early endosome"/>
    <property type="evidence" value="ECO:0007669"/>
    <property type="project" value="TreeGrafter"/>
</dbReference>
<feature type="domain" description="PH" evidence="7">
    <location>
        <begin position="896"/>
        <end position="994"/>
    </location>
</feature>
<proteinExistence type="predicted"/>
<dbReference type="Pfam" id="PF00169">
    <property type="entry name" value="PH"/>
    <property type="match status" value="1"/>
</dbReference>
<dbReference type="InterPro" id="IPR001660">
    <property type="entry name" value="SAM"/>
</dbReference>
<feature type="region of interest" description="Disordered" evidence="5">
    <location>
        <begin position="1019"/>
        <end position="1050"/>
    </location>
</feature>
<evidence type="ECO:0000259" key="9">
    <source>
        <dbReference type="PROSITE" id="PS50105"/>
    </source>
</evidence>
<dbReference type="CDD" id="cd00174">
    <property type="entry name" value="SH3"/>
    <property type="match status" value="1"/>
</dbReference>
<dbReference type="GO" id="GO:0042147">
    <property type="term" value="P:retrograde transport, endosome to Golgi"/>
    <property type="evidence" value="ECO:0007669"/>
    <property type="project" value="TreeGrafter"/>
</dbReference>
<feature type="region of interest" description="Disordered" evidence="5">
    <location>
        <begin position="1090"/>
        <end position="1123"/>
    </location>
</feature>
<evidence type="ECO:0000259" key="6">
    <source>
        <dbReference type="PROSITE" id="PS50002"/>
    </source>
</evidence>
<reference evidence="11" key="1">
    <citation type="submission" date="2014-04" db="EMBL/GenBank/DDBJ databases">
        <title>Evolutionary Origins and Diversification of the Mycorrhizal Mutualists.</title>
        <authorList>
            <consortium name="DOE Joint Genome Institute"/>
            <consortium name="Mycorrhizal Genomics Consortium"/>
            <person name="Kohler A."/>
            <person name="Kuo A."/>
            <person name="Nagy L.G."/>
            <person name="Floudas D."/>
            <person name="Copeland A."/>
            <person name="Barry K.W."/>
            <person name="Cichocki N."/>
            <person name="Veneault-Fourrey C."/>
            <person name="LaButti K."/>
            <person name="Lindquist E.A."/>
            <person name="Lipzen A."/>
            <person name="Lundell T."/>
            <person name="Morin E."/>
            <person name="Murat C."/>
            <person name="Riley R."/>
            <person name="Ohm R."/>
            <person name="Sun H."/>
            <person name="Tunlid A."/>
            <person name="Henrissat B."/>
            <person name="Grigoriev I.V."/>
            <person name="Hibbett D.S."/>
            <person name="Martin F."/>
        </authorList>
    </citation>
    <scope>NUCLEOTIDE SEQUENCE [LARGE SCALE GENOMIC DNA]</scope>
    <source>
        <strain evidence="11">FD-334 SS-4</strain>
    </source>
</reference>
<dbReference type="InterPro" id="IPR001715">
    <property type="entry name" value="CH_dom"/>
</dbReference>
<dbReference type="OMA" id="RAMIPPI"/>
<feature type="compositionally biased region" description="Low complexity" evidence="5">
    <location>
        <begin position="541"/>
        <end position="555"/>
    </location>
</feature>
<dbReference type="CDD" id="cd13316">
    <property type="entry name" value="PH_Boi"/>
    <property type="match status" value="1"/>
</dbReference>
<feature type="region of interest" description="Disordered" evidence="5">
    <location>
        <begin position="696"/>
        <end position="846"/>
    </location>
</feature>
<dbReference type="Gene3D" id="2.30.30.40">
    <property type="entry name" value="SH3 Domains"/>
    <property type="match status" value="1"/>
</dbReference>
<dbReference type="InterPro" id="IPR011993">
    <property type="entry name" value="PH-like_dom_sf"/>
</dbReference>
<dbReference type="GO" id="GO:0007032">
    <property type="term" value="P:endosome organization"/>
    <property type="evidence" value="ECO:0007669"/>
    <property type="project" value="TreeGrafter"/>
</dbReference>
<feature type="compositionally biased region" description="Acidic residues" evidence="5">
    <location>
        <begin position="236"/>
        <end position="245"/>
    </location>
</feature>
<dbReference type="PANTHER" id="PTHR22902">
    <property type="entry name" value="SESQUIPEDALIAN"/>
    <property type="match status" value="1"/>
</dbReference>
<feature type="compositionally biased region" description="Basic and acidic residues" evidence="5">
    <location>
        <begin position="765"/>
        <end position="775"/>
    </location>
</feature>
<dbReference type="Gene3D" id="1.10.150.50">
    <property type="entry name" value="Transcription Factor, Ets-1"/>
    <property type="match status" value="1"/>
</dbReference>
<evidence type="ECO:0000256" key="2">
    <source>
        <dbReference type="ARBA" id="ARBA00022553"/>
    </source>
</evidence>
<gene>
    <name evidence="10" type="ORF">HYPSUDRAFT_31502</name>
</gene>
<dbReference type="SMART" id="SM00326">
    <property type="entry name" value="SH3"/>
    <property type="match status" value="1"/>
</dbReference>
<feature type="domain" description="Calponin-homology (CH)" evidence="8">
    <location>
        <begin position="1128"/>
        <end position="1236"/>
    </location>
</feature>
<feature type="compositionally biased region" description="Low complexity" evidence="5">
    <location>
        <begin position="426"/>
        <end position="435"/>
    </location>
</feature>
<keyword evidence="11" id="KW-1185">Reference proteome</keyword>
<dbReference type="STRING" id="945553.A0A0D2MZK8"/>
<evidence type="ECO:0000259" key="7">
    <source>
        <dbReference type="PROSITE" id="PS50003"/>
    </source>
</evidence>
<feature type="region of interest" description="Disordered" evidence="5">
    <location>
        <begin position="215"/>
        <end position="353"/>
    </location>
</feature>
<feature type="compositionally biased region" description="Acidic residues" evidence="5">
    <location>
        <begin position="169"/>
        <end position="178"/>
    </location>
</feature>
<feature type="domain" description="SH3" evidence="6">
    <location>
        <begin position="1"/>
        <end position="63"/>
    </location>
</feature>
<feature type="region of interest" description="Disordered" evidence="5">
    <location>
        <begin position="144"/>
        <end position="192"/>
    </location>
</feature>
<accession>A0A0D2MZK8</accession>
<keyword evidence="3" id="KW-0344">Guanine-nucleotide releasing factor</keyword>
<dbReference type="Pfam" id="PF07647">
    <property type="entry name" value="SAM_2"/>
    <property type="match status" value="1"/>
</dbReference>
<dbReference type="GO" id="GO:0055037">
    <property type="term" value="C:recycling endosome"/>
    <property type="evidence" value="ECO:0007669"/>
    <property type="project" value="TreeGrafter"/>
</dbReference>
<dbReference type="Gene3D" id="2.30.29.30">
    <property type="entry name" value="Pleckstrin-homology domain (PH domain)/Phosphotyrosine-binding domain (PTB)"/>
    <property type="match status" value="1"/>
</dbReference>
<dbReference type="Proteomes" id="UP000054270">
    <property type="component" value="Unassembled WGS sequence"/>
</dbReference>
<dbReference type="InterPro" id="IPR001452">
    <property type="entry name" value="SH3_domain"/>
</dbReference>
<dbReference type="SMART" id="SM00233">
    <property type="entry name" value="PH"/>
    <property type="match status" value="1"/>
</dbReference>
<dbReference type="InterPro" id="IPR001849">
    <property type="entry name" value="PH_domain"/>
</dbReference>
<feature type="region of interest" description="Disordered" evidence="5">
    <location>
        <begin position="668"/>
        <end position="687"/>
    </location>
</feature>
<feature type="compositionally biased region" description="Polar residues" evidence="5">
    <location>
        <begin position="518"/>
        <end position="540"/>
    </location>
</feature>
<evidence type="ECO:0000256" key="1">
    <source>
        <dbReference type="ARBA" id="ARBA00022443"/>
    </source>
</evidence>
<evidence type="ECO:0000256" key="5">
    <source>
        <dbReference type="SAM" id="MobiDB-lite"/>
    </source>
</evidence>
<dbReference type="InterPro" id="IPR036872">
    <property type="entry name" value="CH_dom_sf"/>
</dbReference>
<dbReference type="InterPro" id="IPR013761">
    <property type="entry name" value="SAM/pointed_sf"/>
</dbReference>
<feature type="compositionally biased region" description="Acidic residues" evidence="5">
    <location>
        <begin position="260"/>
        <end position="270"/>
    </location>
</feature>
<dbReference type="PROSITE" id="PS50021">
    <property type="entry name" value="CH"/>
    <property type="match status" value="1"/>
</dbReference>
<dbReference type="Gene3D" id="1.10.418.10">
    <property type="entry name" value="Calponin-like domain"/>
    <property type="match status" value="1"/>
</dbReference>
<feature type="domain" description="SAM" evidence="9">
    <location>
        <begin position="448"/>
        <end position="513"/>
    </location>
</feature>
<dbReference type="PANTHER" id="PTHR22902:SF27">
    <property type="entry name" value="PLECKSTRIN HOMOLOGY DOMAIN-CONTAINING FAMILY A MEMBER 3"/>
    <property type="match status" value="1"/>
</dbReference>
<feature type="region of interest" description="Disordered" evidence="5">
    <location>
        <begin position="408"/>
        <end position="444"/>
    </location>
</feature>
<dbReference type="SMART" id="SM00454">
    <property type="entry name" value="SAM"/>
    <property type="match status" value="1"/>
</dbReference>
<feature type="compositionally biased region" description="Polar residues" evidence="5">
    <location>
        <begin position="556"/>
        <end position="565"/>
    </location>
</feature>
<evidence type="ECO:0000259" key="8">
    <source>
        <dbReference type="PROSITE" id="PS50021"/>
    </source>
</evidence>
<feature type="compositionally biased region" description="Polar residues" evidence="5">
    <location>
        <begin position="279"/>
        <end position="291"/>
    </location>
</feature>
<dbReference type="PROSITE" id="PS50105">
    <property type="entry name" value="SAM_DOMAIN"/>
    <property type="match status" value="1"/>
</dbReference>
<dbReference type="GO" id="GO:0005829">
    <property type="term" value="C:cytosol"/>
    <property type="evidence" value="ECO:0007669"/>
    <property type="project" value="GOC"/>
</dbReference>
<dbReference type="PROSITE" id="PS50003">
    <property type="entry name" value="PH_DOMAIN"/>
    <property type="match status" value="1"/>
</dbReference>
<dbReference type="CDD" id="cd09535">
    <property type="entry name" value="SAM_BOI-like_fungal"/>
    <property type="match status" value="1"/>
</dbReference>